<feature type="domain" description="U-box" evidence="6">
    <location>
        <begin position="7"/>
        <end position="81"/>
    </location>
</feature>
<comment type="catalytic activity">
    <reaction evidence="1 5">
        <text>S-ubiquitinyl-[E2 ubiquitin-conjugating enzyme]-L-cysteine + [acceptor protein]-L-lysine = [E2 ubiquitin-conjugating enzyme]-L-cysteine + N(6)-ubiquitinyl-[acceptor protein]-L-lysine.</text>
        <dbReference type="EC" id="2.3.2.27"/>
    </reaction>
</comment>
<dbReference type="InterPro" id="IPR011989">
    <property type="entry name" value="ARM-like"/>
</dbReference>
<dbReference type="InterPro" id="IPR016024">
    <property type="entry name" value="ARM-type_fold"/>
</dbReference>
<dbReference type="EC" id="2.3.2.27" evidence="5"/>
<dbReference type="GO" id="GO:0061630">
    <property type="term" value="F:ubiquitin protein ligase activity"/>
    <property type="evidence" value="ECO:0007669"/>
    <property type="project" value="UniProtKB-UniRule"/>
</dbReference>
<gene>
    <name evidence="7" type="ORF">HRI_002984000</name>
</gene>
<dbReference type="PANTHER" id="PTHR22849:SF103">
    <property type="entry name" value="U-BOX DOMAIN-CONTAINING PROTEIN"/>
    <property type="match status" value="1"/>
</dbReference>
<dbReference type="CDD" id="cd16664">
    <property type="entry name" value="RING-Ubox_PUB"/>
    <property type="match status" value="1"/>
</dbReference>
<evidence type="ECO:0000256" key="4">
    <source>
        <dbReference type="ARBA" id="ARBA00022786"/>
    </source>
</evidence>
<keyword evidence="4 5" id="KW-0833">Ubl conjugation pathway</keyword>
<dbReference type="SUPFAM" id="SSF48371">
    <property type="entry name" value="ARM repeat"/>
    <property type="match status" value="1"/>
</dbReference>
<dbReference type="Pfam" id="PF04564">
    <property type="entry name" value="U-box"/>
    <property type="match status" value="1"/>
</dbReference>
<comment type="pathway">
    <text evidence="2 5">Protein modification; protein ubiquitination.</text>
</comment>
<dbReference type="Pfam" id="PF25598">
    <property type="entry name" value="ARM_PUB"/>
    <property type="match status" value="1"/>
</dbReference>
<reference evidence="7" key="1">
    <citation type="submission" date="2023-05" db="EMBL/GenBank/DDBJ databases">
        <title>Genome and transcriptome analyses reveal genes involved in the formation of fine ridges on petal epidermal cells in Hibiscus trionum.</title>
        <authorList>
            <person name="Koshimizu S."/>
            <person name="Masuda S."/>
            <person name="Ishii T."/>
            <person name="Shirasu K."/>
            <person name="Hoshino A."/>
            <person name="Arita M."/>
        </authorList>
    </citation>
    <scope>NUCLEOTIDE SEQUENCE</scope>
    <source>
        <strain evidence="7">Hamamatsu line</strain>
    </source>
</reference>
<name>A0A9W7IBL8_HIBTR</name>
<dbReference type="PROSITE" id="PS51698">
    <property type="entry name" value="U_BOX"/>
    <property type="match status" value="1"/>
</dbReference>
<dbReference type="InterPro" id="IPR045185">
    <property type="entry name" value="PUB22/23/24-like"/>
</dbReference>
<dbReference type="SMART" id="SM00504">
    <property type="entry name" value="Ubox"/>
    <property type="match status" value="1"/>
</dbReference>
<dbReference type="InterPro" id="IPR045210">
    <property type="entry name" value="RING-Ubox_PUB"/>
</dbReference>
<dbReference type="Proteomes" id="UP001165190">
    <property type="component" value="Unassembled WGS sequence"/>
</dbReference>
<dbReference type="InterPro" id="IPR013083">
    <property type="entry name" value="Znf_RING/FYVE/PHD"/>
</dbReference>
<sequence length="387" mass="43174">MNEAEMTVPHLFRCPISLDLLSDPVTLSTGQTYDRSSIEKWFAYGNLTCPVTMQKLHDPSLVPNHNLRHLIQQWRQMGHGFDPDYLTTIDPLLDMKRALESPQATLRDKLQILEEIRASMDETPAKIPFLLQIGLLPLLLQLLFMELDHGFAEKLLSCILKLMPFGEFGSLNMLKDESRMESFVVLFENGTAFIKQSLCRLVGAISASSETRELCAMIGKNRRFLHRVVSLIHQNSEASEAGIEAVSALCGLESNREELVQQGLINGLVTYILSSETKERSAAATAMATIEQVLGIDGAKEELINDPQGVRAAVKMIFRVSDHEGSESGLNSLLMVCYESLQAREKAIAAGVLTQLLLLLQSQCSCRIKTKATTLLKLLRSKWDEEQ</sequence>
<dbReference type="FunFam" id="3.30.40.10:FF:000442">
    <property type="entry name" value="RING-type E3 ubiquitin transferase"/>
    <property type="match status" value="1"/>
</dbReference>
<dbReference type="Gene3D" id="1.25.10.10">
    <property type="entry name" value="Leucine-rich Repeat Variant"/>
    <property type="match status" value="1"/>
</dbReference>
<dbReference type="PANTHER" id="PTHR22849">
    <property type="entry name" value="WDSAM1 PROTEIN"/>
    <property type="match status" value="1"/>
</dbReference>
<dbReference type="Gene3D" id="3.30.40.10">
    <property type="entry name" value="Zinc/RING finger domain, C3HC4 (zinc finger)"/>
    <property type="match status" value="1"/>
</dbReference>
<dbReference type="InterPro" id="IPR003613">
    <property type="entry name" value="Ubox_domain"/>
</dbReference>
<dbReference type="OrthoDB" id="10064100at2759"/>
<evidence type="ECO:0000256" key="2">
    <source>
        <dbReference type="ARBA" id="ARBA00004906"/>
    </source>
</evidence>
<dbReference type="SUPFAM" id="SSF57850">
    <property type="entry name" value="RING/U-box"/>
    <property type="match status" value="1"/>
</dbReference>
<proteinExistence type="predicted"/>
<organism evidence="7 8">
    <name type="scientific">Hibiscus trionum</name>
    <name type="common">Flower of an hour</name>
    <dbReference type="NCBI Taxonomy" id="183268"/>
    <lineage>
        <taxon>Eukaryota</taxon>
        <taxon>Viridiplantae</taxon>
        <taxon>Streptophyta</taxon>
        <taxon>Embryophyta</taxon>
        <taxon>Tracheophyta</taxon>
        <taxon>Spermatophyta</taxon>
        <taxon>Magnoliopsida</taxon>
        <taxon>eudicotyledons</taxon>
        <taxon>Gunneridae</taxon>
        <taxon>Pentapetalae</taxon>
        <taxon>rosids</taxon>
        <taxon>malvids</taxon>
        <taxon>Malvales</taxon>
        <taxon>Malvaceae</taxon>
        <taxon>Malvoideae</taxon>
        <taxon>Hibiscus</taxon>
    </lineage>
</organism>
<comment type="function">
    <text evidence="5">Functions as an E3 ubiquitin ligase.</text>
</comment>
<accession>A0A9W7IBL8</accession>
<dbReference type="AlphaFoldDB" id="A0A9W7IBL8"/>
<keyword evidence="8" id="KW-1185">Reference proteome</keyword>
<evidence type="ECO:0000256" key="1">
    <source>
        <dbReference type="ARBA" id="ARBA00000900"/>
    </source>
</evidence>
<evidence type="ECO:0000313" key="8">
    <source>
        <dbReference type="Proteomes" id="UP001165190"/>
    </source>
</evidence>
<dbReference type="InterPro" id="IPR058678">
    <property type="entry name" value="ARM_PUB"/>
</dbReference>
<comment type="caution">
    <text evidence="7">The sequence shown here is derived from an EMBL/GenBank/DDBJ whole genome shotgun (WGS) entry which is preliminary data.</text>
</comment>
<keyword evidence="3 5" id="KW-0808">Transferase</keyword>
<dbReference type="EMBL" id="BSYR01000025">
    <property type="protein sequence ID" value="GMI93147.1"/>
    <property type="molecule type" value="Genomic_DNA"/>
</dbReference>
<protein>
    <recommendedName>
        <fullName evidence="5 6">U-box domain-containing protein</fullName>
        <ecNumber evidence="5">2.3.2.27</ecNumber>
    </recommendedName>
    <alternativeName>
        <fullName evidence="5">RING-type E3 ubiquitin transferase PUB</fullName>
    </alternativeName>
</protein>
<evidence type="ECO:0000259" key="6">
    <source>
        <dbReference type="PROSITE" id="PS51698"/>
    </source>
</evidence>
<evidence type="ECO:0000256" key="3">
    <source>
        <dbReference type="ARBA" id="ARBA00022679"/>
    </source>
</evidence>
<dbReference type="GO" id="GO:0016567">
    <property type="term" value="P:protein ubiquitination"/>
    <property type="evidence" value="ECO:0007669"/>
    <property type="project" value="UniProtKB-UniRule"/>
</dbReference>
<evidence type="ECO:0000313" key="7">
    <source>
        <dbReference type="EMBL" id="GMI93147.1"/>
    </source>
</evidence>
<evidence type="ECO:0000256" key="5">
    <source>
        <dbReference type="RuleBase" id="RU369093"/>
    </source>
</evidence>